<keyword evidence="2" id="KW-0433">Leucine-rich repeat</keyword>
<dbReference type="STRING" id="283909.R7TKM1"/>
<feature type="compositionally biased region" description="Acidic residues" evidence="6">
    <location>
        <begin position="1"/>
        <end position="48"/>
    </location>
</feature>
<keyword evidence="5" id="KW-0966">Cell projection</keyword>
<evidence type="ECO:0000313" key="9">
    <source>
        <dbReference type="Proteomes" id="UP000014760"/>
    </source>
</evidence>
<dbReference type="Gene3D" id="3.80.10.10">
    <property type="entry name" value="Ribonuclease Inhibitor"/>
    <property type="match status" value="2"/>
</dbReference>
<gene>
    <name evidence="7" type="ORF">CAPTEDRAFT_152161</name>
</gene>
<dbReference type="EMBL" id="KB309449">
    <property type="protein sequence ID" value="ELT94333.1"/>
    <property type="molecule type" value="Genomic_DNA"/>
</dbReference>
<feature type="region of interest" description="Disordered" evidence="6">
    <location>
        <begin position="331"/>
        <end position="363"/>
    </location>
</feature>
<dbReference type="Pfam" id="PF13516">
    <property type="entry name" value="LRR_6"/>
    <property type="match status" value="1"/>
</dbReference>
<organism evidence="7">
    <name type="scientific">Capitella teleta</name>
    <name type="common">Polychaete worm</name>
    <dbReference type="NCBI Taxonomy" id="283909"/>
    <lineage>
        <taxon>Eukaryota</taxon>
        <taxon>Metazoa</taxon>
        <taxon>Spiralia</taxon>
        <taxon>Lophotrochozoa</taxon>
        <taxon>Annelida</taxon>
        <taxon>Polychaeta</taxon>
        <taxon>Sedentaria</taxon>
        <taxon>Scolecida</taxon>
        <taxon>Capitellidae</taxon>
        <taxon>Capitella</taxon>
    </lineage>
</organism>
<dbReference type="Proteomes" id="UP000014760">
    <property type="component" value="Unassembled WGS sequence"/>
</dbReference>
<dbReference type="SMART" id="SM00365">
    <property type="entry name" value="LRR_SD22"/>
    <property type="match status" value="6"/>
</dbReference>
<dbReference type="InterPro" id="IPR050576">
    <property type="entry name" value="Cilia_flagella_integrity"/>
</dbReference>
<reference evidence="8" key="3">
    <citation type="submission" date="2015-06" db="UniProtKB">
        <authorList>
            <consortium name="EnsemblMetazoa"/>
        </authorList>
    </citation>
    <scope>IDENTIFICATION</scope>
</reference>
<dbReference type="SMART" id="SM00369">
    <property type="entry name" value="LRR_TYP"/>
    <property type="match status" value="4"/>
</dbReference>
<evidence type="ECO:0000256" key="2">
    <source>
        <dbReference type="ARBA" id="ARBA00022614"/>
    </source>
</evidence>
<dbReference type="OMA" id="LHWINGR"/>
<dbReference type="OrthoDB" id="271226at2759"/>
<evidence type="ECO:0000313" key="8">
    <source>
        <dbReference type="EnsemblMetazoa" id="CapteP152161"/>
    </source>
</evidence>
<dbReference type="InterPro" id="IPR032675">
    <property type="entry name" value="LRR_dom_sf"/>
</dbReference>
<dbReference type="SUPFAM" id="SSF52058">
    <property type="entry name" value="L domain-like"/>
    <property type="match status" value="1"/>
</dbReference>
<dbReference type="EnsemblMetazoa" id="CapteT152161">
    <property type="protein sequence ID" value="CapteP152161"/>
    <property type="gene ID" value="CapteG152161"/>
</dbReference>
<evidence type="ECO:0000313" key="7">
    <source>
        <dbReference type="EMBL" id="ELT94333.1"/>
    </source>
</evidence>
<dbReference type="InterPro" id="IPR003591">
    <property type="entry name" value="Leu-rich_rpt_typical-subtyp"/>
</dbReference>
<sequence length="363" mass="41428">MSDEDDLSELEESGDEVDEEEDDAEGEEEGEEEQQEEEGKEEEEEEDKIPDNPLTDEHVKNSLSMLTRVGNGLSHAYITMSVTNSELSNIERASSLIHLRHVNFSFNNIKDLSPLSSLSHLLTIKADENLLTSINIEELHFLQIASFVRNKIVTLEGVTHPLLKKLFLSRNEIPRFVFPNPQRLSNLVMVDLSHNKVETLAGSFPPNLQELYLAGNLIASFGPIEGLGQLRVLHMRDNQLTHLDGISEAEMHSLTYLNVRGNSIEEVSGVSCLHSMTQIKALILQENPIYDADDYRVQILSALKAPKSLMRLDKDDVEFEELEEAEVLMKEVEEKRLEEEEQERKKREEEEEKGREEEQQPVR</sequence>
<evidence type="ECO:0000256" key="5">
    <source>
        <dbReference type="ARBA" id="ARBA00023273"/>
    </source>
</evidence>
<dbReference type="InterPro" id="IPR001611">
    <property type="entry name" value="Leu-rich_rpt"/>
</dbReference>
<dbReference type="EMBL" id="AMQN01002511">
    <property type="status" value="NOT_ANNOTATED_CDS"/>
    <property type="molecule type" value="Genomic_DNA"/>
</dbReference>
<evidence type="ECO:0000256" key="6">
    <source>
        <dbReference type="SAM" id="MobiDB-lite"/>
    </source>
</evidence>
<dbReference type="HOGENOM" id="CLU_056804_1_1_1"/>
<reference evidence="7 9" key="2">
    <citation type="journal article" date="2013" name="Nature">
        <title>Insights into bilaterian evolution from three spiralian genomes.</title>
        <authorList>
            <person name="Simakov O."/>
            <person name="Marletaz F."/>
            <person name="Cho S.J."/>
            <person name="Edsinger-Gonzales E."/>
            <person name="Havlak P."/>
            <person name="Hellsten U."/>
            <person name="Kuo D.H."/>
            <person name="Larsson T."/>
            <person name="Lv J."/>
            <person name="Arendt D."/>
            <person name="Savage R."/>
            <person name="Osoegawa K."/>
            <person name="de Jong P."/>
            <person name="Grimwood J."/>
            <person name="Chapman J.A."/>
            <person name="Shapiro H."/>
            <person name="Aerts A."/>
            <person name="Otillar R.P."/>
            <person name="Terry A.Y."/>
            <person name="Boore J.L."/>
            <person name="Grigoriev I.V."/>
            <person name="Lindberg D.R."/>
            <person name="Seaver E.C."/>
            <person name="Weisblat D.A."/>
            <person name="Putnam N.H."/>
            <person name="Rokhsar D.S."/>
        </authorList>
    </citation>
    <scope>NUCLEOTIDE SEQUENCE</scope>
    <source>
        <strain evidence="7 9">I ESC-2004</strain>
    </source>
</reference>
<keyword evidence="3" id="KW-0677">Repeat</keyword>
<reference evidence="9" key="1">
    <citation type="submission" date="2012-12" db="EMBL/GenBank/DDBJ databases">
        <authorList>
            <person name="Hellsten U."/>
            <person name="Grimwood J."/>
            <person name="Chapman J.A."/>
            <person name="Shapiro H."/>
            <person name="Aerts A."/>
            <person name="Otillar R.P."/>
            <person name="Terry A.Y."/>
            <person name="Boore J.L."/>
            <person name="Simakov O."/>
            <person name="Marletaz F."/>
            <person name="Cho S.-J."/>
            <person name="Edsinger-Gonzales E."/>
            <person name="Havlak P."/>
            <person name="Kuo D.-H."/>
            <person name="Larsson T."/>
            <person name="Lv J."/>
            <person name="Arendt D."/>
            <person name="Savage R."/>
            <person name="Osoegawa K."/>
            <person name="de Jong P."/>
            <person name="Lindberg D.R."/>
            <person name="Seaver E.C."/>
            <person name="Weisblat D.A."/>
            <person name="Putnam N.H."/>
            <person name="Grigoriev I.V."/>
            <person name="Rokhsar D.S."/>
        </authorList>
    </citation>
    <scope>NUCLEOTIDE SEQUENCE</scope>
    <source>
        <strain evidence="9">I ESC-2004</strain>
    </source>
</reference>
<accession>R7TKM1</accession>
<keyword evidence="4" id="KW-0969">Cilium</keyword>
<dbReference type="Pfam" id="PF13855">
    <property type="entry name" value="LRR_8"/>
    <property type="match status" value="1"/>
</dbReference>
<name>R7TKM1_CAPTE</name>
<keyword evidence="9" id="KW-1185">Reference proteome</keyword>
<dbReference type="PANTHER" id="PTHR45973:SF9">
    <property type="entry name" value="LEUCINE-RICH REPEAT-CONTAINING PROTEIN 46"/>
    <property type="match status" value="1"/>
</dbReference>
<evidence type="ECO:0000256" key="3">
    <source>
        <dbReference type="ARBA" id="ARBA00022737"/>
    </source>
</evidence>
<dbReference type="PROSITE" id="PS51450">
    <property type="entry name" value="LRR"/>
    <property type="match status" value="3"/>
</dbReference>
<evidence type="ECO:0008006" key="10">
    <source>
        <dbReference type="Google" id="ProtNLM"/>
    </source>
</evidence>
<proteinExistence type="predicted"/>
<dbReference type="AlphaFoldDB" id="R7TKM1"/>
<evidence type="ECO:0000256" key="1">
    <source>
        <dbReference type="ARBA" id="ARBA00004138"/>
    </source>
</evidence>
<feature type="region of interest" description="Disordered" evidence="6">
    <location>
        <begin position="1"/>
        <end position="57"/>
    </location>
</feature>
<evidence type="ECO:0000256" key="4">
    <source>
        <dbReference type="ARBA" id="ARBA00023069"/>
    </source>
</evidence>
<protein>
    <recommendedName>
        <fullName evidence="10">U2A'/phosphoprotein 32 family A C-terminal domain-containing protein</fullName>
    </recommendedName>
</protein>
<comment type="subcellular location">
    <subcellularLocation>
        <location evidence="1">Cell projection</location>
        <location evidence="1">Cilium</location>
    </subcellularLocation>
</comment>
<dbReference type="PANTHER" id="PTHR45973">
    <property type="entry name" value="PROTEIN PHOSPHATASE 1 REGULATORY SUBUNIT SDS22-RELATED"/>
    <property type="match status" value="1"/>
</dbReference>